<feature type="short sequence motif" description="GXGXXG" evidence="4">
    <location>
        <begin position="12"/>
        <end position="17"/>
    </location>
</feature>
<reference evidence="6 7" key="1">
    <citation type="journal article" date="2014" name="BMC Genomics">
        <title>Comparison of environmental and isolate Sulfobacillus genomes reveals diverse carbon, sulfur, nitrogen, and hydrogen metabolisms.</title>
        <authorList>
            <person name="Justice N.B."/>
            <person name="Norman A."/>
            <person name="Brown C.T."/>
            <person name="Singh A."/>
            <person name="Thomas B.C."/>
            <person name="Banfield J.F."/>
        </authorList>
    </citation>
    <scope>NUCLEOTIDE SEQUENCE [LARGE SCALE GENOMIC DNA]</scope>
    <source>
        <strain evidence="6">AMDSBA3</strain>
    </source>
</reference>
<feature type="domain" description="PNPLA" evidence="5">
    <location>
        <begin position="8"/>
        <end position="198"/>
    </location>
</feature>
<evidence type="ECO:0000256" key="2">
    <source>
        <dbReference type="ARBA" id="ARBA00022963"/>
    </source>
</evidence>
<dbReference type="PANTHER" id="PTHR14226:SF29">
    <property type="entry name" value="NEUROPATHY TARGET ESTERASE SWS"/>
    <property type="match status" value="1"/>
</dbReference>
<sequence>MLGATASFPLSGGGLLGAAHLGVLHFLQTRGVRASAIAGTSAGGLIASLYALDVPMPSIITLGSKVSRHPADYFHLNVSGLFHEIWRSTGRPATGLLTSAHFVNALLRLSPQAKTTAQWLLPTVLTSVDLIKMVPVAFTNVPQATVGSGRWHVMVQQPLSLAMQATMALPGLFAAPRHQNQVLVDGGTADTLPIDWAEALDPSAFVVAVDVATPVPVQANSVGLVDVMSRAEAFATDALSRLRAGPTPHLTIRPDTANTPFFGFADYMRLVRSGWVAMEKAWPTIERHLAATGPPVSG</sequence>
<evidence type="ECO:0000313" key="7">
    <source>
        <dbReference type="Proteomes" id="UP000241848"/>
    </source>
</evidence>
<dbReference type="Pfam" id="PF01734">
    <property type="entry name" value="Patatin"/>
    <property type="match status" value="1"/>
</dbReference>
<dbReference type="InterPro" id="IPR002641">
    <property type="entry name" value="PNPLA_dom"/>
</dbReference>
<comment type="caution">
    <text evidence="6">The sequence shown here is derived from an EMBL/GenBank/DDBJ whole genome shotgun (WGS) entry which is preliminary data.</text>
</comment>
<feature type="short sequence motif" description="GXSXG" evidence="4">
    <location>
        <begin position="39"/>
        <end position="43"/>
    </location>
</feature>
<dbReference type="InterPro" id="IPR050301">
    <property type="entry name" value="NTE"/>
</dbReference>
<feature type="active site" description="Proton acceptor" evidence="4">
    <location>
        <position position="185"/>
    </location>
</feature>
<organism evidence="6 7">
    <name type="scientific">Sulfobacillus acidophilus</name>
    <dbReference type="NCBI Taxonomy" id="53633"/>
    <lineage>
        <taxon>Bacteria</taxon>
        <taxon>Bacillati</taxon>
        <taxon>Bacillota</taxon>
        <taxon>Clostridia</taxon>
        <taxon>Eubacteriales</taxon>
        <taxon>Clostridiales Family XVII. Incertae Sedis</taxon>
        <taxon>Sulfobacillus</taxon>
    </lineage>
</organism>
<keyword evidence="3 4" id="KW-0443">Lipid metabolism</keyword>
<proteinExistence type="predicted"/>
<dbReference type="InterPro" id="IPR016035">
    <property type="entry name" value="Acyl_Trfase/lysoPLipase"/>
</dbReference>
<keyword evidence="1 4" id="KW-0378">Hydrolase</keyword>
<name>A0A2T2WPF2_9FIRM</name>
<evidence type="ECO:0000256" key="4">
    <source>
        <dbReference type="PROSITE-ProRule" id="PRU01161"/>
    </source>
</evidence>
<gene>
    <name evidence="6" type="ORF">C7B45_00465</name>
</gene>
<dbReference type="PANTHER" id="PTHR14226">
    <property type="entry name" value="NEUROPATHY TARGET ESTERASE/SWISS CHEESE D.MELANOGASTER"/>
    <property type="match status" value="1"/>
</dbReference>
<dbReference type="GO" id="GO:0016787">
    <property type="term" value="F:hydrolase activity"/>
    <property type="evidence" value="ECO:0007669"/>
    <property type="project" value="UniProtKB-UniRule"/>
</dbReference>
<evidence type="ECO:0000256" key="3">
    <source>
        <dbReference type="ARBA" id="ARBA00023098"/>
    </source>
</evidence>
<dbReference type="EMBL" id="PXYV01000001">
    <property type="protein sequence ID" value="PSR24120.1"/>
    <property type="molecule type" value="Genomic_DNA"/>
</dbReference>
<dbReference type="GO" id="GO:0016042">
    <property type="term" value="P:lipid catabolic process"/>
    <property type="evidence" value="ECO:0007669"/>
    <property type="project" value="UniProtKB-UniRule"/>
</dbReference>
<feature type="short sequence motif" description="DGA/G" evidence="4">
    <location>
        <begin position="185"/>
        <end position="187"/>
    </location>
</feature>
<dbReference type="PROSITE" id="PS51635">
    <property type="entry name" value="PNPLA"/>
    <property type="match status" value="1"/>
</dbReference>
<keyword evidence="2 4" id="KW-0442">Lipid degradation</keyword>
<feature type="active site" description="Nucleophile" evidence="4">
    <location>
        <position position="41"/>
    </location>
</feature>
<dbReference type="SUPFAM" id="SSF52151">
    <property type="entry name" value="FabD/lysophospholipase-like"/>
    <property type="match status" value="1"/>
</dbReference>
<evidence type="ECO:0000313" key="6">
    <source>
        <dbReference type="EMBL" id="PSR24120.1"/>
    </source>
</evidence>
<protein>
    <submittedName>
        <fullName evidence="6">Patatin</fullName>
    </submittedName>
</protein>
<dbReference type="AlphaFoldDB" id="A0A2T2WPF2"/>
<dbReference type="Gene3D" id="3.40.1090.10">
    <property type="entry name" value="Cytosolic phospholipase A2 catalytic domain"/>
    <property type="match status" value="2"/>
</dbReference>
<evidence type="ECO:0000256" key="1">
    <source>
        <dbReference type="ARBA" id="ARBA00022801"/>
    </source>
</evidence>
<evidence type="ECO:0000259" key="5">
    <source>
        <dbReference type="PROSITE" id="PS51635"/>
    </source>
</evidence>
<dbReference type="Proteomes" id="UP000241848">
    <property type="component" value="Unassembled WGS sequence"/>
</dbReference>
<accession>A0A2T2WPF2</accession>